<dbReference type="RefSeq" id="WP_377964769.1">
    <property type="nucleotide sequence ID" value="NZ_JBHZOL010000071.1"/>
</dbReference>
<evidence type="ECO:0000313" key="3">
    <source>
        <dbReference type="EMBL" id="MFE4106732.1"/>
    </source>
</evidence>
<comment type="caution">
    <text evidence="3">The sequence shown here is derived from an EMBL/GenBank/DDBJ whole genome shotgun (WGS) entry which is preliminary data.</text>
</comment>
<organism evidence="3 4">
    <name type="scientific">Almyronema epifaneia S1</name>
    <dbReference type="NCBI Taxonomy" id="2991925"/>
    <lineage>
        <taxon>Bacteria</taxon>
        <taxon>Bacillati</taxon>
        <taxon>Cyanobacteriota</taxon>
        <taxon>Cyanophyceae</taxon>
        <taxon>Nodosilineales</taxon>
        <taxon>Nodosilineaceae</taxon>
        <taxon>Almyronema</taxon>
        <taxon>Almyronema epifaneia</taxon>
    </lineage>
</organism>
<keyword evidence="1" id="KW-0472">Membrane</keyword>
<dbReference type="SUPFAM" id="SSF49478">
    <property type="entry name" value="Cna protein B-type domain"/>
    <property type="match status" value="1"/>
</dbReference>
<evidence type="ECO:0000256" key="1">
    <source>
        <dbReference type="SAM" id="Phobius"/>
    </source>
</evidence>
<keyword evidence="1" id="KW-0812">Transmembrane</keyword>
<sequence>MKAKLLVPLAAIAVLGLPSSAFGHAVQTNYFVPLLAEPNDSARAVESSVSGDAASTLVLESTFGDGSPFVGAEVTVYAPNDPETPWGVGTTDESGQFAFVPDESMPGNWTVKIRQEGHGDIVTIPVGETGIDFQNISEGEKSDIHYGAISPIGLAALAALGGGSLAIARLRRQRQSF</sequence>
<feature type="transmembrane region" description="Helical" evidence="1">
    <location>
        <begin position="144"/>
        <end position="168"/>
    </location>
</feature>
<dbReference type="Proteomes" id="UP001600165">
    <property type="component" value="Unassembled WGS sequence"/>
</dbReference>
<feature type="chain" id="PRO_5047306327" evidence="2">
    <location>
        <begin position="24"/>
        <end position="177"/>
    </location>
</feature>
<keyword evidence="1" id="KW-1133">Transmembrane helix</keyword>
<reference evidence="3 4" key="1">
    <citation type="submission" date="2024-10" db="EMBL/GenBank/DDBJ databases">
        <authorList>
            <person name="Ratan Roy A."/>
            <person name="Morales Sandoval P.H."/>
            <person name="De Los Santos Villalobos S."/>
            <person name="Chakraborty S."/>
            <person name="Mukherjee J."/>
        </authorList>
    </citation>
    <scope>NUCLEOTIDE SEQUENCE [LARGE SCALE GENOMIC DNA]</scope>
    <source>
        <strain evidence="3 4">S1</strain>
    </source>
</reference>
<gene>
    <name evidence="3" type="ORF">ACFVKH_10625</name>
</gene>
<proteinExistence type="predicted"/>
<name>A0ABW6IG99_9CYAN</name>
<dbReference type="EMBL" id="JBHZOL010000071">
    <property type="protein sequence ID" value="MFE4106732.1"/>
    <property type="molecule type" value="Genomic_DNA"/>
</dbReference>
<feature type="signal peptide" evidence="2">
    <location>
        <begin position="1"/>
        <end position="23"/>
    </location>
</feature>
<keyword evidence="4" id="KW-1185">Reference proteome</keyword>
<accession>A0ABW6IG99</accession>
<keyword evidence="2" id="KW-0732">Signal</keyword>
<evidence type="ECO:0000256" key="2">
    <source>
        <dbReference type="SAM" id="SignalP"/>
    </source>
</evidence>
<protein>
    <submittedName>
        <fullName evidence="3">Carboxypeptidase regulatory-like domain-containing protein</fullName>
    </submittedName>
</protein>
<evidence type="ECO:0000313" key="4">
    <source>
        <dbReference type="Proteomes" id="UP001600165"/>
    </source>
</evidence>